<gene>
    <name evidence="6" type="ORF">GMA12_01765</name>
</gene>
<dbReference type="InterPro" id="IPR016036">
    <property type="entry name" value="Malonyl_transacylase_ACP-bd"/>
</dbReference>
<dbReference type="SMART" id="SM00827">
    <property type="entry name" value="PKS_AT"/>
    <property type="match status" value="1"/>
</dbReference>
<evidence type="ECO:0000256" key="2">
    <source>
        <dbReference type="ARBA" id="ARBA00022679"/>
    </source>
</evidence>
<dbReference type="PANTHER" id="PTHR42681">
    <property type="entry name" value="MALONYL-COA-ACYL CARRIER PROTEIN TRANSACYLASE, MITOCHONDRIAL"/>
    <property type="match status" value="1"/>
</dbReference>
<keyword evidence="2 6" id="KW-0808">Transferase</keyword>
<accession>A0A6N8GG28</accession>
<dbReference type="EC" id="2.3.1.39" evidence="1"/>
<name>A0A6N8GG28_9MICC</name>
<evidence type="ECO:0000313" key="7">
    <source>
        <dbReference type="Proteomes" id="UP000436989"/>
    </source>
</evidence>
<dbReference type="InterPro" id="IPR050858">
    <property type="entry name" value="Mal-CoA-ACP_Trans/PKS_FabD"/>
</dbReference>
<dbReference type="EMBL" id="WOGU01000001">
    <property type="protein sequence ID" value="MUN61888.1"/>
    <property type="molecule type" value="Genomic_DNA"/>
</dbReference>
<dbReference type="Gene3D" id="3.30.70.250">
    <property type="entry name" value="Malonyl-CoA ACP transacylase, ACP-binding"/>
    <property type="match status" value="1"/>
</dbReference>
<evidence type="ECO:0000313" key="6">
    <source>
        <dbReference type="EMBL" id="MUN61888.1"/>
    </source>
</evidence>
<protein>
    <recommendedName>
        <fullName evidence="1">[acyl-carrier-protein] S-malonyltransferase</fullName>
        <ecNumber evidence="1">2.3.1.39</ecNumber>
    </recommendedName>
</protein>
<keyword evidence="7" id="KW-1185">Reference proteome</keyword>
<dbReference type="GO" id="GO:0005829">
    <property type="term" value="C:cytosol"/>
    <property type="evidence" value="ECO:0007669"/>
    <property type="project" value="TreeGrafter"/>
</dbReference>
<dbReference type="RefSeq" id="WP_162459344.1">
    <property type="nucleotide sequence ID" value="NZ_WOGU01000001.1"/>
</dbReference>
<dbReference type="SUPFAM" id="SSF52151">
    <property type="entry name" value="FabD/lysophospholipase-like"/>
    <property type="match status" value="1"/>
</dbReference>
<organism evidence="6 7">
    <name type="scientific">Kocuria sediminis</name>
    <dbReference type="NCBI Taxonomy" id="1038857"/>
    <lineage>
        <taxon>Bacteria</taxon>
        <taxon>Bacillati</taxon>
        <taxon>Actinomycetota</taxon>
        <taxon>Actinomycetes</taxon>
        <taxon>Micrococcales</taxon>
        <taxon>Micrococcaceae</taxon>
        <taxon>Kocuria</taxon>
    </lineage>
</organism>
<proteinExistence type="predicted"/>
<feature type="domain" description="Malonyl-CoA:ACP transacylase (MAT)" evidence="5">
    <location>
        <begin position="5"/>
        <end position="290"/>
    </location>
</feature>
<dbReference type="PANTHER" id="PTHR42681:SF1">
    <property type="entry name" value="MALONYL-COA-ACYL CARRIER PROTEIN TRANSACYLASE, MITOCHONDRIAL"/>
    <property type="match status" value="1"/>
</dbReference>
<dbReference type="SUPFAM" id="SSF55048">
    <property type="entry name" value="Probable ACP-binding domain of malonyl-CoA ACP transacylase"/>
    <property type="match status" value="1"/>
</dbReference>
<comment type="catalytic activity">
    <reaction evidence="4">
        <text>holo-[ACP] + malonyl-CoA = malonyl-[ACP] + CoA</text>
        <dbReference type="Rhea" id="RHEA:41792"/>
        <dbReference type="Rhea" id="RHEA-COMP:9623"/>
        <dbReference type="Rhea" id="RHEA-COMP:9685"/>
        <dbReference type="ChEBI" id="CHEBI:57287"/>
        <dbReference type="ChEBI" id="CHEBI:57384"/>
        <dbReference type="ChEBI" id="CHEBI:64479"/>
        <dbReference type="ChEBI" id="CHEBI:78449"/>
        <dbReference type="EC" id="2.3.1.39"/>
    </reaction>
</comment>
<keyword evidence="3 6" id="KW-0012">Acyltransferase</keyword>
<sequence length="304" mass="31001">MIAIVCPGQGSQKPGFLTEWLALDGVRPHLERLGEAAGLDLVHYGTEADEETIKDTAVAQPLIVAAGLVAGRLLADRIGTAREDLVLAGHSVGEITAAALAGVLTEEDAMAFVRTRANAMAAAAAALPTGMSAVLGGKEDEVREAIEAAGLTAANANGGGQTVAAGTLEQLAALAEHPPARARVVPLKVAGAFHTEHMAPALEPLRELVAGLSPADPVHPLLSNADGAPVASGAAALDALVAQVCRPVRWDLCMQTLQERGVEQLVELPPAGTLVGLAKRGMKGVPALAVNSAEDLEQARSILV</sequence>
<dbReference type="InterPro" id="IPR014043">
    <property type="entry name" value="Acyl_transferase_dom"/>
</dbReference>
<evidence type="ECO:0000256" key="3">
    <source>
        <dbReference type="ARBA" id="ARBA00023315"/>
    </source>
</evidence>
<dbReference type="AlphaFoldDB" id="A0A6N8GG28"/>
<reference evidence="6 7" key="1">
    <citation type="submission" date="2019-12" db="EMBL/GenBank/DDBJ databases">
        <authorList>
            <person name="Shi Y."/>
        </authorList>
    </citation>
    <scope>NUCLEOTIDE SEQUENCE [LARGE SCALE GENOMIC DNA]</scope>
    <source>
        <strain evidence="6 7">JCM 17929</strain>
    </source>
</reference>
<dbReference type="InterPro" id="IPR001227">
    <property type="entry name" value="Ac_transferase_dom_sf"/>
</dbReference>
<evidence type="ECO:0000256" key="1">
    <source>
        <dbReference type="ARBA" id="ARBA00013258"/>
    </source>
</evidence>
<evidence type="ECO:0000259" key="5">
    <source>
        <dbReference type="SMART" id="SM00827"/>
    </source>
</evidence>
<dbReference type="GO" id="GO:0004314">
    <property type="term" value="F:[acyl-carrier-protein] S-malonyltransferase activity"/>
    <property type="evidence" value="ECO:0007669"/>
    <property type="project" value="UniProtKB-EC"/>
</dbReference>
<dbReference type="Gene3D" id="3.40.366.10">
    <property type="entry name" value="Malonyl-Coenzyme A Acyl Carrier Protein, domain 2"/>
    <property type="match status" value="1"/>
</dbReference>
<dbReference type="Pfam" id="PF00698">
    <property type="entry name" value="Acyl_transf_1"/>
    <property type="match status" value="1"/>
</dbReference>
<dbReference type="Proteomes" id="UP000436989">
    <property type="component" value="Unassembled WGS sequence"/>
</dbReference>
<dbReference type="GO" id="GO:0006633">
    <property type="term" value="P:fatty acid biosynthetic process"/>
    <property type="evidence" value="ECO:0007669"/>
    <property type="project" value="TreeGrafter"/>
</dbReference>
<dbReference type="InterPro" id="IPR016035">
    <property type="entry name" value="Acyl_Trfase/lysoPLipase"/>
</dbReference>
<comment type="caution">
    <text evidence="6">The sequence shown here is derived from an EMBL/GenBank/DDBJ whole genome shotgun (WGS) entry which is preliminary data.</text>
</comment>
<evidence type="ECO:0000256" key="4">
    <source>
        <dbReference type="ARBA" id="ARBA00048462"/>
    </source>
</evidence>